<dbReference type="CDD" id="cd17346">
    <property type="entry name" value="MFS_DtpA_like"/>
    <property type="match status" value="1"/>
</dbReference>
<evidence type="ECO:0000256" key="4">
    <source>
        <dbReference type="ARBA" id="ARBA00022692"/>
    </source>
</evidence>
<comment type="subcellular location">
    <subcellularLocation>
        <location evidence="1">Cell membrane</location>
        <topology evidence="1">Multi-pass membrane protein</topology>
    </subcellularLocation>
    <subcellularLocation>
        <location evidence="8">Membrane</location>
        <topology evidence="8">Multi-pass membrane protein</topology>
    </subcellularLocation>
</comment>
<feature type="transmembrane region" description="Helical" evidence="9">
    <location>
        <begin position="374"/>
        <end position="392"/>
    </location>
</feature>
<comment type="similarity">
    <text evidence="8">Belongs to the major facilitator superfamily. Proton-dependent oligopeptide transporter (POT/PTR) (TC 2.A.17) family.</text>
</comment>
<protein>
    <submittedName>
        <fullName evidence="11">MFS transporter</fullName>
    </submittedName>
</protein>
<dbReference type="EMBL" id="CP025096">
    <property type="protein sequence ID" value="AUD02049.1"/>
    <property type="molecule type" value="Genomic_DNA"/>
</dbReference>
<feature type="transmembrane region" description="Helical" evidence="9">
    <location>
        <begin position="62"/>
        <end position="81"/>
    </location>
</feature>
<feature type="transmembrane region" description="Helical" evidence="9">
    <location>
        <begin position="404"/>
        <end position="428"/>
    </location>
</feature>
<evidence type="ECO:0000256" key="6">
    <source>
        <dbReference type="ARBA" id="ARBA00022989"/>
    </source>
</evidence>
<feature type="transmembrane region" description="Helical" evidence="9">
    <location>
        <begin position="473"/>
        <end position="492"/>
    </location>
</feature>
<dbReference type="NCBIfam" id="TIGR00924">
    <property type="entry name" value="yjdL_sub1_fam"/>
    <property type="match status" value="1"/>
</dbReference>
<dbReference type="GO" id="GO:1904680">
    <property type="term" value="F:peptide transmembrane transporter activity"/>
    <property type="evidence" value="ECO:0007669"/>
    <property type="project" value="InterPro"/>
</dbReference>
<dbReference type="GO" id="GO:0005886">
    <property type="term" value="C:plasma membrane"/>
    <property type="evidence" value="ECO:0007669"/>
    <property type="project" value="UniProtKB-SubCell"/>
</dbReference>
<feature type="transmembrane region" description="Helical" evidence="9">
    <location>
        <begin position="180"/>
        <end position="201"/>
    </location>
</feature>
<dbReference type="PANTHER" id="PTHR23517:SF15">
    <property type="entry name" value="PROTON-DEPENDENT OLIGOPEPTIDE FAMILY TRANSPORT PROTEIN"/>
    <property type="match status" value="1"/>
</dbReference>
<dbReference type="KEGG" id="spir:CWM47_09615"/>
<dbReference type="InterPro" id="IPR036259">
    <property type="entry name" value="MFS_trans_sf"/>
</dbReference>
<keyword evidence="2 8" id="KW-0813">Transport</keyword>
<dbReference type="PROSITE" id="PS01023">
    <property type="entry name" value="PTR2_2"/>
    <property type="match status" value="1"/>
</dbReference>
<evidence type="ECO:0000256" key="5">
    <source>
        <dbReference type="ARBA" id="ARBA00022856"/>
    </source>
</evidence>
<proteinExistence type="inferred from homology"/>
<feature type="transmembrane region" description="Helical" evidence="9">
    <location>
        <begin position="155"/>
        <end position="174"/>
    </location>
</feature>
<dbReference type="Proteomes" id="UP000232883">
    <property type="component" value="Chromosome"/>
</dbReference>
<organism evidence="11 12">
    <name type="scientific">Spirosoma pollinicola</name>
    <dbReference type="NCBI Taxonomy" id="2057025"/>
    <lineage>
        <taxon>Bacteria</taxon>
        <taxon>Pseudomonadati</taxon>
        <taxon>Bacteroidota</taxon>
        <taxon>Cytophagia</taxon>
        <taxon>Cytophagales</taxon>
        <taxon>Cytophagaceae</taxon>
        <taxon>Spirosoma</taxon>
    </lineage>
</organism>
<feature type="transmembrane region" description="Helical" evidence="9">
    <location>
        <begin position="293"/>
        <end position="309"/>
    </location>
</feature>
<evidence type="ECO:0000256" key="1">
    <source>
        <dbReference type="ARBA" id="ARBA00004651"/>
    </source>
</evidence>
<evidence type="ECO:0000313" key="11">
    <source>
        <dbReference type="EMBL" id="AUD02049.1"/>
    </source>
</evidence>
<keyword evidence="5" id="KW-0653">Protein transport</keyword>
<sequence>MEVTIDKPANKATLFGHPMGLFALFLTEMWERFSYYGMRAILLLFLIDNVRGGMGLSEAEGAAIYGIYTASVYLLSLPGGWIADNILGQRKSIFYGGIIIMIGHIILAFQAGPGVFYAGLCVVVLGTGLLKPNISTIVGELYPEGGARRDSAFSIFYMGINLGSFLGITIVGYLGQKVGWHYGFGAAAVGMALGIITFRLMGQKYLTQYGNQPVKATVAQTTEGQSTGNKSMIGFLVGIGAILLGLQLTGILDMTTAIGLAKAMGTIISLVAICYFIYILLAGGLTLVEKKRVAVLFIFFMAAAVYWAGNEQQGSSLQIFADRHTDLTFFGWEIPSSWFQNLNPAFILLFSPVLASLWIFLANRKITYSVPAKLATSLLLLGLAYVVMVFASKLAVTGVRTSSLYLTVTYLIFTLAELFLSPVGLSSFTKLAPKRFASQLMGIWFLGSSLGNLIAGLFAGGFDESNVAQMPSLFQSVAIFSLGAGLFMLLFVKPLRKWMGGIE</sequence>
<keyword evidence="7 9" id="KW-0472">Membrane</keyword>
<feature type="transmembrane region" description="Helical" evidence="9">
    <location>
        <begin position="115"/>
        <end position="134"/>
    </location>
</feature>
<evidence type="ECO:0000313" key="12">
    <source>
        <dbReference type="Proteomes" id="UP000232883"/>
    </source>
</evidence>
<dbReference type="GO" id="GO:0006857">
    <property type="term" value="P:oligopeptide transport"/>
    <property type="evidence" value="ECO:0007669"/>
    <property type="project" value="InterPro"/>
</dbReference>
<feature type="transmembrane region" description="Helical" evidence="9">
    <location>
        <begin position="440"/>
        <end position="461"/>
    </location>
</feature>
<evidence type="ECO:0000256" key="8">
    <source>
        <dbReference type="RuleBase" id="RU003755"/>
    </source>
</evidence>
<dbReference type="SUPFAM" id="SSF103473">
    <property type="entry name" value="MFS general substrate transporter"/>
    <property type="match status" value="1"/>
</dbReference>
<dbReference type="RefSeq" id="WP_100987769.1">
    <property type="nucleotide sequence ID" value="NZ_CP025096.1"/>
</dbReference>
<keyword evidence="3" id="KW-1003">Cell membrane</keyword>
<keyword evidence="5" id="KW-0571">Peptide transport</keyword>
<dbReference type="InterPro" id="IPR000109">
    <property type="entry name" value="POT_fam"/>
</dbReference>
<dbReference type="InterPro" id="IPR050171">
    <property type="entry name" value="MFS_Transporters"/>
</dbReference>
<evidence type="ECO:0000259" key="10">
    <source>
        <dbReference type="PROSITE" id="PS50850"/>
    </source>
</evidence>
<feature type="transmembrane region" description="Helical" evidence="9">
    <location>
        <begin position="258"/>
        <end position="281"/>
    </location>
</feature>
<dbReference type="Gene3D" id="1.20.1250.20">
    <property type="entry name" value="MFS general substrate transporter like domains"/>
    <property type="match status" value="1"/>
</dbReference>
<keyword evidence="6 9" id="KW-1133">Transmembrane helix</keyword>
<dbReference type="AlphaFoldDB" id="A0A2K8YWS1"/>
<feature type="transmembrane region" description="Helical" evidence="9">
    <location>
        <begin position="345"/>
        <end position="362"/>
    </location>
</feature>
<reference evidence="11 12" key="1">
    <citation type="submission" date="2017-11" db="EMBL/GenBank/DDBJ databases">
        <title>Taxonomic description and genome sequences of Spirosoma HA7 sp. nov., isolated from pollen microhabitat of Corylus avellana.</title>
        <authorList>
            <person name="Ambika Manirajan B."/>
            <person name="Suarez C."/>
            <person name="Ratering S."/>
            <person name="Geissler-Plaum R."/>
            <person name="Cardinale M."/>
            <person name="Sylvia S."/>
        </authorList>
    </citation>
    <scope>NUCLEOTIDE SEQUENCE [LARGE SCALE GENOMIC DNA]</scope>
    <source>
        <strain evidence="11 12">HA7</strain>
    </source>
</reference>
<keyword evidence="12" id="KW-1185">Reference proteome</keyword>
<feature type="transmembrane region" description="Helical" evidence="9">
    <location>
        <begin position="93"/>
        <end position="109"/>
    </location>
</feature>
<accession>A0A2K8YWS1</accession>
<gene>
    <name evidence="11" type="ORF">CWM47_09615</name>
</gene>
<evidence type="ECO:0000256" key="3">
    <source>
        <dbReference type="ARBA" id="ARBA00022475"/>
    </source>
</evidence>
<dbReference type="Pfam" id="PF00854">
    <property type="entry name" value="PTR2"/>
    <property type="match status" value="1"/>
</dbReference>
<dbReference type="PANTHER" id="PTHR23517">
    <property type="entry name" value="RESISTANCE PROTEIN MDTM, PUTATIVE-RELATED-RELATED"/>
    <property type="match status" value="1"/>
</dbReference>
<evidence type="ECO:0000256" key="2">
    <source>
        <dbReference type="ARBA" id="ARBA00022448"/>
    </source>
</evidence>
<feature type="transmembrane region" description="Helical" evidence="9">
    <location>
        <begin position="233"/>
        <end position="252"/>
    </location>
</feature>
<dbReference type="OrthoDB" id="9772725at2"/>
<dbReference type="PROSITE" id="PS50850">
    <property type="entry name" value="MFS"/>
    <property type="match status" value="1"/>
</dbReference>
<dbReference type="InterPro" id="IPR018456">
    <property type="entry name" value="PTR2_symporter_CS"/>
</dbReference>
<name>A0A2K8YWS1_9BACT</name>
<evidence type="ECO:0000256" key="7">
    <source>
        <dbReference type="ARBA" id="ARBA00023136"/>
    </source>
</evidence>
<feature type="domain" description="Major facilitator superfamily (MFS) profile" evidence="10">
    <location>
        <begin position="23"/>
        <end position="496"/>
    </location>
</feature>
<keyword evidence="4 8" id="KW-0812">Transmembrane</keyword>
<dbReference type="InterPro" id="IPR020846">
    <property type="entry name" value="MFS_dom"/>
</dbReference>
<evidence type="ECO:0000256" key="9">
    <source>
        <dbReference type="SAM" id="Phobius"/>
    </source>
</evidence>
<dbReference type="InterPro" id="IPR005279">
    <property type="entry name" value="Dipep/tripep_permease"/>
</dbReference>